<keyword evidence="3" id="KW-1185">Reference proteome</keyword>
<dbReference type="PANTHER" id="PTHR35010">
    <property type="entry name" value="BLL4672 PROTEIN-RELATED"/>
    <property type="match status" value="1"/>
</dbReference>
<name>A0ABZ1ID49_9PSEU</name>
<evidence type="ECO:0000313" key="2">
    <source>
        <dbReference type="EMBL" id="WSE31474.1"/>
    </source>
</evidence>
<dbReference type="Gene3D" id="1.10.260.40">
    <property type="entry name" value="lambda repressor-like DNA-binding domains"/>
    <property type="match status" value="1"/>
</dbReference>
<dbReference type="InterPro" id="IPR041413">
    <property type="entry name" value="MLTR_LBD"/>
</dbReference>
<dbReference type="EMBL" id="CP142149">
    <property type="protein sequence ID" value="WSE31474.1"/>
    <property type="molecule type" value="Genomic_DNA"/>
</dbReference>
<dbReference type="InterPro" id="IPR010982">
    <property type="entry name" value="Lambda_DNA-bd_dom_sf"/>
</dbReference>
<proteinExistence type="predicted"/>
<accession>A0ABZ1ID49</accession>
<reference evidence="2 3" key="1">
    <citation type="journal article" date="2015" name="Int. J. Syst. Evol. Microbiol.">
        <title>Amycolatopsis rhabdoformis sp. nov., an actinomycete isolated from a tropical forest soil.</title>
        <authorList>
            <person name="Souza W.R."/>
            <person name="Silva R.E."/>
            <person name="Goodfellow M."/>
            <person name="Busarakam K."/>
            <person name="Figueiro F.S."/>
            <person name="Ferreira D."/>
            <person name="Rodrigues-Filho E."/>
            <person name="Moraes L.A.B."/>
            <person name="Zucchi T.D."/>
        </authorList>
    </citation>
    <scope>NUCLEOTIDE SEQUENCE [LARGE SCALE GENOMIC DNA]</scope>
    <source>
        <strain evidence="2 3">NCIMB 14900</strain>
    </source>
</reference>
<organism evidence="2 3">
    <name type="scientific">Amycolatopsis rhabdoformis</name>
    <dbReference type="NCBI Taxonomy" id="1448059"/>
    <lineage>
        <taxon>Bacteria</taxon>
        <taxon>Bacillati</taxon>
        <taxon>Actinomycetota</taxon>
        <taxon>Actinomycetes</taxon>
        <taxon>Pseudonocardiales</taxon>
        <taxon>Pseudonocardiaceae</taxon>
        <taxon>Amycolatopsis</taxon>
    </lineage>
</organism>
<dbReference type="SMART" id="SM00530">
    <property type="entry name" value="HTH_XRE"/>
    <property type="match status" value="1"/>
</dbReference>
<protein>
    <submittedName>
        <fullName evidence="2">Helix-turn-helix transcriptional regulator</fullName>
    </submittedName>
</protein>
<gene>
    <name evidence="2" type="ORF">VSH64_05040</name>
</gene>
<dbReference type="Pfam" id="PF13560">
    <property type="entry name" value="HTH_31"/>
    <property type="match status" value="1"/>
</dbReference>
<dbReference type="InterPro" id="IPR001387">
    <property type="entry name" value="Cro/C1-type_HTH"/>
</dbReference>
<dbReference type="PANTHER" id="PTHR35010:SF2">
    <property type="entry name" value="BLL4672 PROTEIN"/>
    <property type="match status" value="1"/>
</dbReference>
<dbReference type="PROSITE" id="PS50943">
    <property type="entry name" value="HTH_CROC1"/>
    <property type="match status" value="1"/>
</dbReference>
<dbReference type="Proteomes" id="UP001330812">
    <property type="component" value="Chromosome"/>
</dbReference>
<dbReference type="Pfam" id="PF17765">
    <property type="entry name" value="MLTR_LBD"/>
    <property type="match status" value="1"/>
</dbReference>
<dbReference type="RefSeq" id="WP_326834281.1">
    <property type="nucleotide sequence ID" value="NZ_CP142149.1"/>
</dbReference>
<evidence type="ECO:0000259" key="1">
    <source>
        <dbReference type="PROSITE" id="PS50943"/>
    </source>
</evidence>
<dbReference type="CDD" id="cd00093">
    <property type="entry name" value="HTH_XRE"/>
    <property type="match status" value="1"/>
</dbReference>
<feature type="domain" description="HTH cro/C1-type" evidence="1">
    <location>
        <begin position="36"/>
        <end position="83"/>
    </location>
</feature>
<dbReference type="Gene3D" id="3.30.450.180">
    <property type="match status" value="1"/>
</dbReference>
<dbReference type="SUPFAM" id="SSF47413">
    <property type="entry name" value="lambda repressor-like DNA-binding domains"/>
    <property type="match status" value="1"/>
</dbReference>
<evidence type="ECO:0000313" key="3">
    <source>
        <dbReference type="Proteomes" id="UP001330812"/>
    </source>
</evidence>
<sequence length="281" mass="30895">MEQDDELSEFLRSRRARVTPAEAGLGPGAGVRRVPGLRREEVARLAGVNVDYYVRLERGRRINPSDSVLDAVARALRLNATERAHLFALVRPGSTRPARRSVPPQRVRPSLHRILEAHEPLPALVLGRRMDVLAANRPARALYTDWEALPGPARNMVRFLFTDPAARSVLVDWAGNATAAVAHLRLYQGRNPADPLLADLVADLSAASEDFRDRWADHDVHQHTYGAKEFDHPVAGRFTLAYELLGVLDDADQFLTLYTAEPGSAAEAAVRRLGAGSLAEA</sequence>